<name>A0A8H7EWZ2_AGABI</name>
<feature type="region of interest" description="Disordered" evidence="1">
    <location>
        <begin position="78"/>
        <end position="133"/>
    </location>
</feature>
<organism evidence="2 3">
    <name type="scientific">Agaricus bisporus var. burnettii</name>
    <dbReference type="NCBI Taxonomy" id="192524"/>
    <lineage>
        <taxon>Eukaryota</taxon>
        <taxon>Fungi</taxon>
        <taxon>Dikarya</taxon>
        <taxon>Basidiomycota</taxon>
        <taxon>Agaricomycotina</taxon>
        <taxon>Agaricomycetes</taxon>
        <taxon>Agaricomycetidae</taxon>
        <taxon>Agaricales</taxon>
        <taxon>Agaricineae</taxon>
        <taxon>Agaricaceae</taxon>
        <taxon>Agaricus</taxon>
    </lineage>
</organism>
<dbReference type="AlphaFoldDB" id="A0A8H7EWZ2"/>
<sequence length="370" mass="41220">MATSLPSSTLHPVLPLRTLAIATPDFSSLLETPLLPRVIDMPSAPSLHLKRARRTLATRMNQPLQHQLSDASVLADASITSNESSDQHQQTPSTSAAVSSQAAIHDPSIPSPQQSPISPSTTPSSSINSIPTPPPYLESQRLMDSILAVSSIVMYSYILAYDRVYGGPQSDIQFYHYTPTPPKSLLHKLLLGRRTGLVSAEEFMQYGITFPSITYSADSDKSIPPRFQYPVLRYPRVSRIPVIYPMNAPSIMHQRTDWDAQVQQFLDYYRPYVFEPTPTAQVSPAIDEQPRHQHRMPVFPIRRPKRYSRNARAIKPLPKRAQAVAPPAQPTVLEFVTQTVADVGSVIVRGVKRLKDGLEDGGIIKKRRLF</sequence>
<protein>
    <submittedName>
        <fullName evidence="2">Uncharacterized protein</fullName>
    </submittedName>
</protein>
<reference evidence="2 3" key="1">
    <citation type="journal article" name="Sci. Rep.">
        <title>Telomere-to-telomere assembled and centromere annotated genomes of the two main subspecies of the button mushroom Agaricus bisporus reveal especially polymorphic chromosome ends.</title>
        <authorList>
            <person name="Sonnenberg A.S.M."/>
            <person name="Sedaghat-Telgerd N."/>
            <person name="Lavrijssen B."/>
            <person name="Ohm R.A."/>
            <person name="Hendrickx P.M."/>
            <person name="Scholtmeijer K."/>
            <person name="Baars J.J.P."/>
            <person name="van Peer A."/>
        </authorList>
    </citation>
    <scope>NUCLEOTIDE SEQUENCE [LARGE SCALE GENOMIC DNA]</scope>
    <source>
        <strain evidence="2 3">H119_p4</strain>
    </source>
</reference>
<evidence type="ECO:0000313" key="2">
    <source>
        <dbReference type="EMBL" id="KAF7761050.1"/>
    </source>
</evidence>
<feature type="compositionally biased region" description="Polar residues" evidence="1">
    <location>
        <begin position="78"/>
        <end position="102"/>
    </location>
</feature>
<proteinExistence type="predicted"/>
<gene>
    <name evidence="2" type="ORF">Agabi119p4_10459</name>
</gene>
<evidence type="ECO:0000256" key="1">
    <source>
        <dbReference type="SAM" id="MobiDB-lite"/>
    </source>
</evidence>
<accession>A0A8H7EWZ2</accession>
<feature type="compositionally biased region" description="Low complexity" evidence="1">
    <location>
        <begin position="107"/>
        <end position="130"/>
    </location>
</feature>
<dbReference type="Proteomes" id="UP000629468">
    <property type="component" value="Unassembled WGS sequence"/>
</dbReference>
<dbReference type="EMBL" id="JABXXO010000014">
    <property type="protein sequence ID" value="KAF7761050.1"/>
    <property type="molecule type" value="Genomic_DNA"/>
</dbReference>
<comment type="caution">
    <text evidence="2">The sequence shown here is derived from an EMBL/GenBank/DDBJ whole genome shotgun (WGS) entry which is preliminary data.</text>
</comment>
<evidence type="ECO:0000313" key="3">
    <source>
        <dbReference type="Proteomes" id="UP000629468"/>
    </source>
</evidence>